<reference evidence="1" key="1">
    <citation type="journal article" date="2019" name="bioRxiv">
        <title>The Genome of the Zebra Mussel, Dreissena polymorpha: A Resource for Invasive Species Research.</title>
        <authorList>
            <person name="McCartney M.A."/>
            <person name="Auch B."/>
            <person name="Kono T."/>
            <person name="Mallez S."/>
            <person name="Zhang Y."/>
            <person name="Obille A."/>
            <person name="Becker A."/>
            <person name="Abrahante J.E."/>
            <person name="Garbe J."/>
            <person name="Badalamenti J.P."/>
            <person name="Herman A."/>
            <person name="Mangelson H."/>
            <person name="Liachko I."/>
            <person name="Sullivan S."/>
            <person name="Sone E.D."/>
            <person name="Koren S."/>
            <person name="Silverstein K.A.T."/>
            <person name="Beckman K.B."/>
            <person name="Gohl D.M."/>
        </authorList>
    </citation>
    <scope>NUCLEOTIDE SEQUENCE</scope>
    <source>
        <strain evidence="1">Duluth1</strain>
        <tissue evidence="1">Whole animal</tissue>
    </source>
</reference>
<reference evidence="1" key="2">
    <citation type="submission" date="2020-11" db="EMBL/GenBank/DDBJ databases">
        <authorList>
            <person name="McCartney M.A."/>
            <person name="Auch B."/>
            <person name="Kono T."/>
            <person name="Mallez S."/>
            <person name="Becker A."/>
            <person name="Gohl D.M."/>
            <person name="Silverstein K.A.T."/>
            <person name="Koren S."/>
            <person name="Bechman K.B."/>
            <person name="Herman A."/>
            <person name="Abrahante J.E."/>
            <person name="Garbe J."/>
        </authorList>
    </citation>
    <scope>NUCLEOTIDE SEQUENCE</scope>
    <source>
        <strain evidence="1">Duluth1</strain>
        <tissue evidence="1">Whole animal</tissue>
    </source>
</reference>
<keyword evidence="2" id="KW-1185">Reference proteome</keyword>
<accession>A0A9D3YNZ9</accession>
<organism evidence="1 2">
    <name type="scientific">Dreissena polymorpha</name>
    <name type="common">Zebra mussel</name>
    <name type="synonym">Mytilus polymorpha</name>
    <dbReference type="NCBI Taxonomy" id="45954"/>
    <lineage>
        <taxon>Eukaryota</taxon>
        <taxon>Metazoa</taxon>
        <taxon>Spiralia</taxon>
        <taxon>Lophotrochozoa</taxon>
        <taxon>Mollusca</taxon>
        <taxon>Bivalvia</taxon>
        <taxon>Autobranchia</taxon>
        <taxon>Heteroconchia</taxon>
        <taxon>Euheterodonta</taxon>
        <taxon>Imparidentia</taxon>
        <taxon>Neoheterodontei</taxon>
        <taxon>Myida</taxon>
        <taxon>Dreissenoidea</taxon>
        <taxon>Dreissenidae</taxon>
        <taxon>Dreissena</taxon>
    </lineage>
</organism>
<protein>
    <recommendedName>
        <fullName evidence="3">Methyltransferase FkbM domain-containing protein</fullName>
    </recommendedName>
</protein>
<evidence type="ECO:0000313" key="2">
    <source>
        <dbReference type="Proteomes" id="UP000828390"/>
    </source>
</evidence>
<gene>
    <name evidence="1" type="ORF">DPMN_078528</name>
</gene>
<dbReference type="AlphaFoldDB" id="A0A9D3YNZ9"/>
<sequence length="138" mass="15633">MTSGLPEGSSAYRFWHRILLLDILNVIGTRKVDYFALDVDGAELYILESIDWNQIDIDVFTIETDQNRDKIIIVDCLIVELPKRLSACSGLDKLFGFMTEFESLTLGDLRECATHLVKSSPDDIEASYVDEFVHSKPS</sequence>
<evidence type="ECO:0008006" key="3">
    <source>
        <dbReference type="Google" id="ProtNLM"/>
    </source>
</evidence>
<comment type="caution">
    <text evidence="1">The sequence shown here is derived from an EMBL/GenBank/DDBJ whole genome shotgun (WGS) entry which is preliminary data.</text>
</comment>
<name>A0A9D3YNZ9_DREPO</name>
<proteinExistence type="predicted"/>
<evidence type="ECO:0000313" key="1">
    <source>
        <dbReference type="EMBL" id="KAH3703491.1"/>
    </source>
</evidence>
<dbReference type="Proteomes" id="UP000828390">
    <property type="component" value="Unassembled WGS sequence"/>
</dbReference>
<dbReference type="EMBL" id="JAIWYP010000015">
    <property type="protein sequence ID" value="KAH3703491.1"/>
    <property type="molecule type" value="Genomic_DNA"/>
</dbReference>